<dbReference type="InterPro" id="IPR029494">
    <property type="entry name" value="DarT"/>
</dbReference>
<dbReference type="AlphaFoldDB" id="A0A0D8B852"/>
<evidence type="ECO:0000256" key="4">
    <source>
        <dbReference type="ARBA" id="ARBA00022695"/>
    </source>
</evidence>
<evidence type="ECO:0000313" key="9">
    <source>
        <dbReference type="Proteomes" id="UP000032545"/>
    </source>
</evidence>
<feature type="binding site" evidence="6">
    <location>
        <begin position="33"/>
        <end position="35"/>
    </location>
    <ligand>
        <name>NAD(+)</name>
        <dbReference type="ChEBI" id="CHEBI:57540"/>
    </ligand>
</feature>
<dbReference type="EMBL" id="JYFN01000071">
    <property type="protein sequence ID" value="KJE20119.1"/>
    <property type="molecule type" value="Genomic_DNA"/>
</dbReference>
<dbReference type="GO" id="GO:0016779">
    <property type="term" value="F:nucleotidyltransferase activity"/>
    <property type="evidence" value="ECO:0007669"/>
    <property type="project" value="UniProtKB-UniRule"/>
</dbReference>
<gene>
    <name evidence="8" type="ORF">FF36_05610</name>
</gene>
<feature type="binding site" evidence="6">
    <location>
        <position position="69"/>
    </location>
    <ligand>
        <name>NAD(+)</name>
        <dbReference type="ChEBI" id="CHEBI:57540"/>
    </ligand>
</feature>
<dbReference type="Pfam" id="PF14487">
    <property type="entry name" value="DarT"/>
    <property type="match status" value="1"/>
</dbReference>
<keyword evidence="3 6" id="KW-0808">Transferase</keyword>
<feature type="active site" description="Proton acceptor" evidence="6">
    <location>
        <position position="69"/>
    </location>
</feature>
<dbReference type="GO" id="GO:0016757">
    <property type="term" value="F:glycosyltransferase activity"/>
    <property type="evidence" value="ECO:0007669"/>
    <property type="project" value="UniProtKB-UniRule"/>
</dbReference>
<evidence type="ECO:0000256" key="3">
    <source>
        <dbReference type="ARBA" id="ARBA00022679"/>
    </source>
</evidence>
<dbReference type="PROSITE" id="PS52018">
    <property type="entry name" value="DART"/>
    <property type="match status" value="1"/>
</dbReference>
<evidence type="ECO:0000256" key="5">
    <source>
        <dbReference type="ARBA" id="ARBA00023125"/>
    </source>
</evidence>
<dbReference type="RefSeq" id="WP_082122280.1">
    <property type="nucleotide sequence ID" value="NZ_JYFN01000071.1"/>
</dbReference>
<comment type="catalytic activity">
    <reaction evidence="6">
        <text>a thymidine in DNA + NAD(+) = an N-(ADP-alpha-D-ribosyl)-thymidine in DNA + nicotinamide + H(+)</text>
        <dbReference type="Rhea" id="RHEA:71651"/>
        <dbReference type="Rhea" id="RHEA-COMP:13556"/>
        <dbReference type="Rhea" id="RHEA-COMP:18051"/>
        <dbReference type="ChEBI" id="CHEBI:15378"/>
        <dbReference type="ChEBI" id="CHEBI:17154"/>
        <dbReference type="ChEBI" id="CHEBI:57540"/>
        <dbReference type="ChEBI" id="CHEBI:137386"/>
        <dbReference type="ChEBI" id="CHEBI:191199"/>
    </reaction>
</comment>
<reference evidence="8 9" key="2">
    <citation type="journal article" date="2016" name="Genome Announc.">
        <title>Permanent Draft Genome Sequences for Two Variants of Frankia sp. Strain CpI1, the First Frankia Strain Isolated from Root Nodules of Comptonia peregrina.</title>
        <authorList>
            <person name="Oshone R."/>
            <person name="Hurst S.G.IV."/>
            <person name="Abebe-Akele F."/>
            <person name="Simpson S."/>
            <person name="Morris K."/>
            <person name="Thomas W.K."/>
            <person name="Tisa L.S."/>
        </authorList>
    </citation>
    <scope>NUCLEOTIDE SEQUENCE [LARGE SCALE GENOMIC DNA]</scope>
    <source>
        <strain evidence="9">CpI1-S</strain>
    </source>
</reference>
<organism evidence="8 9">
    <name type="scientific">Frankia torreyi</name>
    <dbReference type="NCBI Taxonomy" id="1856"/>
    <lineage>
        <taxon>Bacteria</taxon>
        <taxon>Bacillati</taxon>
        <taxon>Actinomycetota</taxon>
        <taxon>Actinomycetes</taxon>
        <taxon>Frankiales</taxon>
        <taxon>Frankiaceae</taxon>
        <taxon>Frankia</taxon>
    </lineage>
</organism>
<comment type="similarity">
    <text evidence="6">Belongs to the DarT ADP-ribosyltransferase family.</text>
</comment>
<keyword evidence="5 6" id="KW-0238">DNA-binding</keyword>
<reference evidence="9" key="1">
    <citation type="submission" date="2015-02" db="EMBL/GenBank/DDBJ databases">
        <title>Draft Genome of Frankia sp. CpI1-S.</title>
        <authorList>
            <person name="Oshone R.T."/>
            <person name="Ngom M."/>
            <person name="Ghodhbane-Gtari F."/>
            <person name="Gtari M."/>
            <person name="Morris K."/>
            <person name="Thomas K."/>
            <person name="Sen A."/>
            <person name="Tisa L.S."/>
        </authorList>
    </citation>
    <scope>NUCLEOTIDE SEQUENCE [LARGE SCALE GENOMIC DNA]</scope>
    <source>
        <strain evidence="9">CpI1-S</strain>
    </source>
</reference>
<evidence type="ECO:0000259" key="7">
    <source>
        <dbReference type="PROSITE" id="PS52018"/>
    </source>
</evidence>
<evidence type="ECO:0000256" key="2">
    <source>
        <dbReference type="ARBA" id="ARBA00022676"/>
    </source>
</evidence>
<accession>A0A0D8B852</accession>
<keyword evidence="9" id="KW-1185">Reference proteome</keyword>
<feature type="active site" evidence="6">
    <location>
        <position position="170"/>
    </location>
</feature>
<keyword evidence="2 6" id="KW-0328">Glycosyltransferase</keyword>
<sequence length="245" mass="27269">MPHHSHLDRDSEGDDSRDAVSFLQKRHVTRLTHFTRSRNLPHILTSGAIKPTSTLLGEVEGFTPTDMQRYDGKPDYVCCSIQYPNVYYQTQVAQSDKSFPDWVVLFIDIVAIRGGDVMWSPTNAARSAGARLVSEARAAETLYAPIVEGKYRIVRGGDHLASCPTDLQAEVLLRREIPLNLITSMAVCDEAQAEREVSRAEMLGQLDLLPDIAIAPVLFDRSRLPTALRSGQIPVETHWDMGRVG</sequence>
<protein>
    <recommendedName>
        <fullName evidence="7">DarT domain-containing protein</fullName>
    </recommendedName>
</protein>
<evidence type="ECO:0000256" key="1">
    <source>
        <dbReference type="ARBA" id="ARBA00022649"/>
    </source>
</evidence>
<feature type="domain" description="DarT" evidence="7">
    <location>
        <begin position="29"/>
        <end position="220"/>
    </location>
</feature>
<dbReference type="GO" id="GO:0003677">
    <property type="term" value="F:DNA binding"/>
    <property type="evidence" value="ECO:0007669"/>
    <property type="project" value="UniProtKB-UniRule"/>
</dbReference>
<comment type="caution">
    <text evidence="8">The sequence shown here is derived from an EMBL/GenBank/DDBJ whole genome shotgun (WGS) entry which is preliminary data.</text>
</comment>
<evidence type="ECO:0000256" key="6">
    <source>
        <dbReference type="PROSITE-ProRule" id="PRU01362"/>
    </source>
</evidence>
<proteinExistence type="inferred from homology"/>
<dbReference type="Proteomes" id="UP000032545">
    <property type="component" value="Unassembled WGS sequence"/>
</dbReference>
<name>A0A0D8B852_9ACTN</name>
<keyword evidence="4 6" id="KW-0548">Nucleotidyltransferase</keyword>
<comment type="caution">
    <text evidence="6">Lacks conserved residue(s) required for the propagation of feature annotation.</text>
</comment>
<dbReference type="PATRIC" id="fig|1502723.3.peg.6218"/>
<evidence type="ECO:0000313" key="8">
    <source>
        <dbReference type="EMBL" id="KJE20119.1"/>
    </source>
</evidence>
<keyword evidence="1 6" id="KW-1277">Toxin-antitoxin system</keyword>